<evidence type="ECO:0000259" key="15">
    <source>
        <dbReference type="SMART" id="SM00478"/>
    </source>
</evidence>
<dbReference type="GO" id="GO:0034039">
    <property type="term" value="F:8-oxo-7,8-dihydroguanine DNA N-glycosylase activity"/>
    <property type="evidence" value="ECO:0007669"/>
    <property type="project" value="TreeGrafter"/>
</dbReference>
<dbReference type="InterPro" id="IPR015797">
    <property type="entry name" value="NUDIX_hydrolase-like_dom_sf"/>
</dbReference>
<dbReference type="InterPro" id="IPR004035">
    <property type="entry name" value="Endouclease-III_FeS-bd_BS"/>
</dbReference>
<dbReference type="Pfam" id="PF00730">
    <property type="entry name" value="HhH-GPD"/>
    <property type="match status" value="1"/>
</dbReference>
<dbReference type="RefSeq" id="WP_110942492.1">
    <property type="nucleotide sequence ID" value="NZ_FQZV01000066.1"/>
</dbReference>
<evidence type="ECO:0000256" key="8">
    <source>
        <dbReference type="ARBA" id="ARBA00022763"/>
    </source>
</evidence>
<dbReference type="InterPro" id="IPR000445">
    <property type="entry name" value="HhH_motif"/>
</dbReference>
<evidence type="ECO:0000256" key="3">
    <source>
        <dbReference type="ARBA" id="ARBA00008343"/>
    </source>
</evidence>
<dbReference type="GO" id="GO:0006284">
    <property type="term" value="P:base-excision repair"/>
    <property type="evidence" value="ECO:0007669"/>
    <property type="project" value="UniProtKB-UniRule"/>
</dbReference>
<evidence type="ECO:0000256" key="6">
    <source>
        <dbReference type="ARBA" id="ARBA00022485"/>
    </source>
</evidence>
<name>A0A1M6P8E8_9FIRM</name>
<accession>A0A1M6P8E8</accession>
<keyword evidence="9" id="KW-0378">Hydrolase</keyword>
<dbReference type="InterPro" id="IPR029119">
    <property type="entry name" value="MutY_C"/>
</dbReference>
<evidence type="ECO:0000313" key="16">
    <source>
        <dbReference type="EMBL" id="SHK04180.1"/>
    </source>
</evidence>
<keyword evidence="11" id="KW-0411">Iron-sulfur</keyword>
<dbReference type="InterPro" id="IPR003265">
    <property type="entry name" value="HhH-GPD_domain"/>
</dbReference>
<dbReference type="SMART" id="SM00478">
    <property type="entry name" value="ENDO3c"/>
    <property type="match status" value="1"/>
</dbReference>
<dbReference type="Pfam" id="PF00633">
    <property type="entry name" value="HHH"/>
    <property type="match status" value="1"/>
</dbReference>
<dbReference type="SUPFAM" id="SSF55811">
    <property type="entry name" value="Nudix"/>
    <property type="match status" value="1"/>
</dbReference>
<reference evidence="17" key="1">
    <citation type="submission" date="2016-11" db="EMBL/GenBank/DDBJ databases">
        <authorList>
            <person name="Varghese N."/>
            <person name="Submissions S."/>
        </authorList>
    </citation>
    <scope>NUCLEOTIDE SEQUENCE [LARGE SCALE GENOMIC DNA]</scope>
    <source>
        <strain evidence="17">DSM 17957</strain>
    </source>
</reference>
<dbReference type="AlphaFoldDB" id="A0A1M6P8E8"/>
<dbReference type="PANTHER" id="PTHR42944">
    <property type="entry name" value="ADENINE DNA GLYCOSYLASE"/>
    <property type="match status" value="1"/>
</dbReference>
<dbReference type="InterPro" id="IPR004036">
    <property type="entry name" value="Endonuclease-III-like_CS2"/>
</dbReference>
<keyword evidence="8 14" id="KW-0227">DNA damage</keyword>
<dbReference type="GO" id="GO:0006298">
    <property type="term" value="P:mismatch repair"/>
    <property type="evidence" value="ECO:0007669"/>
    <property type="project" value="TreeGrafter"/>
</dbReference>
<dbReference type="InterPro" id="IPR011257">
    <property type="entry name" value="DNA_glycosylase"/>
</dbReference>
<comment type="catalytic activity">
    <reaction evidence="1 14">
        <text>Hydrolyzes free adenine bases from 7,8-dihydro-8-oxoguanine:adenine mismatched double-stranded DNA, leaving an apurinic site.</text>
        <dbReference type="EC" id="3.2.2.31"/>
    </reaction>
</comment>
<gene>
    <name evidence="16" type="ORF">SAMN02745975_03510</name>
</gene>
<evidence type="ECO:0000256" key="13">
    <source>
        <dbReference type="ARBA" id="ARBA00023295"/>
    </source>
</evidence>
<dbReference type="InterPro" id="IPR003651">
    <property type="entry name" value="Endonuclease3_FeS-loop_motif"/>
</dbReference>
<keyword evidence="12" id="KW-0234">DNA repair</keyword>
<dbReference type="GO" id="GO:0035485">
    <property type="term" value="F:adenine/guanine mispair binding"/>
    <property type="evidence" value="ECO:0007669"/>
    <property type="project" value="TreeGrafter"/>
</dbReference>
<evidence type="ECO:0000313" key="17">
    <source>
        <dbReference type="Proteomes" id="UP000184536"/>
    </source>
</evidence>
<evidence type="ECO:0000256" key="9">
    <source>
        <dbReference type="ARBA" id="ARBA00022801"/>
    </source>
</evidence>
<dbReference type="SUPFAM" id="SSF48150">
    <property type="entry name" value="DNA-glycosylase"/>
    <property type="match status" value="1"/>
</dbReference>
<comment type="function">
    <text evidence="2">Adenine glycosylase active on G-A mispairs. MutY also corrects error-prone DNA synthesis past GO lesions which are due to the oxidatively damaged form of guanine: 7,8-dihydro-8-oxoguanine (8-oxo-dGTP).</text>
</comment>
<dbReference type="STRING" id="1121919.SAMN02745975_03510"/>
<dbReference type="OrthoDB" id="9802365at2"/>
<dbReference type="GO" id="GO:0046872">
    <property type="term" value="F:metal ion binding"/>
    <property type="evidence" value="ECO:0007669"/>
    <property type="project" value="UniProtKB-UniRule"/>
</dbReference>
<dbReference type="GO" id="GO:0000701">
    <property type="term" value="F:purine-specific mismatch base pair DNA N-glycosylase activity"/>
    <property type="evidence" value="ECO:0007669"/>
    <property type="project" value="UniProtKB-EC"/>
</dbReference>
<evidence type="ECO:0000256" key="11">
    <source>
        <dbReference type="ARBA" id="ARBA00023014"/>
    </source>
</evidence>
<dbReference type="PROSITE" id="PS01155">
    <property type="entry name" value="ENDONUCLEASE_III_2"/>
    <property type="match status" value="1"/>
</dbReference>
<dbReference type="Gene3D" id="1.10.340.30">
    <property type="entry name" value="Hypothetical protein, domain 2"/>
    <property type="match status" value="1"/>
</dbReference>
<comment type="cofactor">
    <cofactor evidence="14">
        <name>[4Fe-4S] cluster</name>
        <dbReference type="ChEBI" id="CHEBI:49883"/>
    </cofactor>
    <text evidence="14">Binds 1 [4Fe-4S] cluster.</text>
</comment>
<dbReference type="InterPro" id="IPR044298">
    <property type="entry name" value="MIG/MutY"/>
</dbReference>
<proteinExistence type="inferred from homology"/>
<protein>
    <recommendedName>
        <fullName evidence="5 14">Adenine DNA glycosylase</fullName>
        <ecNumber evidence="4 14">3.2.2.31</ecNumber>
    </recommendedName>
</protein>
<keyword evidence="10 14" id="KW-0408">Iron</keyword>
<evidence type="ECO:0000256" key="5">
    <source>
        <dbReference type="ARBA" id="ARBA00022023"/>
    </source>
</evidence>
<sequence length="364" mass="41204">MGAYKINDWQNLKTEDINELQHALISWFEKNHRQMPWRETINPYYTWISEVMLQQTRVDTVIPYFLRFIDKFPTVKQLAKADEEEVLRLWAGLGYYSRAKNIHRGAKLICEVYDGKIPENQKELLKIPGIGSYTAGAILSIAYEKPAAAVDGNVMRVFSRLFLVYKDISEGSTKKEMEKLGEAVVSATNPSAFNQGLMELGALICTPNSPKCSSCPLSFICRARRAGVQESLPVKKKKEAVKSVNMELGLLQKGDKVLLTKRPPEGLLANLWALPAVEGTADGNAGRSIVLELQESYGIETSDPEPVVEKSHVFTHMKWNMQLFRLKLLSMSDIDYPEIQWVSLKEMDQYAIPTAFLKVIKEIK</sequence>
<dbReference type="FunFam" id="1.10.340.30:FF:000002">
    <property type="entry name" value="Adenine DNA glycosylase"/>
    <property type="match status" value="1"/>
</dbReference>
<dbReference type="InterPro" id="IPR023170">
    <property type="entry name" value="HhH_base_excis_C"/>
</dbReference>
<keyword evidence="6" id="KW-0004">4Fe-4S</keyword>
<evidence type="ECO:0000256" key="1">
    <source>
        <dbReference type="ARBA" id="ARBA00000843"/>
    </source>
</evidence>
<dbReference type="NCBIfam" id="TIGR01084">
    <property type="entry name" value="mutY"/>
    <property type="match status" value="1"/>
</dbReference>
<dbReference type="EC" id="3.2.2.31" evidence="4 14"/>
<keyword evidence="17" id="KW-1185">Reference proteome</keyword>
<evidence type="ECO:0000256" key="2">
    <source>
        <dbReference type="ARBA" id="ARBA00002933"/>
    </source>
</evidence>
<feature type="domain" description="HhH-GPD" evidence="15">
    <location>
        <begin position="52"/>
        <end position="203"/>
    </location>
</feature>
<dbReference type="Proteomes" id="UP000184536">
    <property type="component" value="Unassembled WGS sequence"/>
</dbReference>
<comment type="similarity">
    <text evidence="3 14">Belongs to the Nth/MutY family.</text>
</comment>
<dbReference type="Gene3D" id="1.10.1670.10">
    <property type="entry name" value="Helix-hairpin-Helix base-excision DNA repair enzymes (C-terminal)"/>
    <property type="match status" value="1"/>
</dbReference>
<evidence type="ECO:0000256" key="4">
    <source>
        <dbReference type="ARBA" id="ARBA00012045"/>
    </source>
</evidence>
<keyword evidence="7" id="KW-0479">Metal-binding</keyword>
<organism evidence="16 17">
    <name type="scientific">Geosporobacter subterraneus DSM 17957</name>
    <dbReference type="NCBI Taxonomy" id="1121919"/>
    <lineage>
        <taxon>Bacteria</taxon>
        <taxon>Bacillati</taxon>
        <taxon>Bacillota</taxon>
        <taxon>Clostridia</taxon>
        <taxon>Peptostreptococcales</taxon>
        <taxon>Thermotaleaceae</taxon>
        <taxon>Geosporobacter</taxon>
    </lineage>
</organism>
<dbReference type="CDD" id="cd03431">
    <property type="entry name" value="NUDIX_DNA_Glycosylase_C-MutY"/>
    <property type="match status" value="1"/>
</dbReference>
<dbReference type="PROSITE" id="PS00764">
    <property type="entry name" value="ENDONUCLEASE_III_1"/>
    <property type="match status" value="1"/>
</dbReference>
<evidence type="ECO:0000256" key="7">
    <source>
        <dbReference type="ARBA" id="ARBA00022723"/>
    </source>
</evidence>
<evidence type="ECO:0000256" key="10">
    <source>
        <dbReference type="ARBA" id="ARBA00023004"/>
    </source>
</evidence>
<evidence type="ECO:0000256" key="14">
    <source>
        <dbReference type="RuleBase" id="RU365096"/>
    </source>
</evidence>
<dbReference type="GO" id="GO:0032357">
    <property type="term" value="F:oxidized purine DNA binding"/>
    <property type="evidence" value="ECO:0007669"/>
    <property type="project" value="TreeGrafter"/>
</dbReference>
<keyword evidence="13 14" id="KW-0326">Glycosidase</keyword>
<evidence type="ECO:0000256" key="12">
    <source>
        <dbReference type="ARBA" id="ARBA00023204"/>
    </source>
</evidence>
<dbReference type="GO" id="GO:0051539">
    <property type="term" value="F:4 iron, 4 sulfur cluster binding"/>
    <property type="evidence" value="ECO:0007669"/>
    <property type="project" value="UniProtKB-UniRule"/>
</dbReference>
<dbReference type="InterPro" id="IPR005760">
    <property type="entry name" value="A/G_AdeGlyc_MutY"/>
</dbReference>
<dbReference type="CDD" id="cd00056">
    <property type="entry name" value="ENDO3c"/>
    <property type="match status" value="1"/>
</dbReference>
<dbReference type="PANTHER" id="PTHR42944:SF1">
    <property type="entry name" value="ADENINE DNA GLYCOSYLASE"/>
    <property type="match status" value="1"/>
</dbReference>
<dbReference type="FunFam" id="1.10.1670.10:FF:000002">
    <property type="entry name" value="Adenine DNA glycosylase"/>
    <property type="match status" value="1"/>
</dbReference>
<dbReference type="EMBL" id="FQZV01000066">
    <property type="protein sequence ID" value="SHK04180.1"/>
    <property type="molecule type" value="Genomic_DNA"/>
</dbReference>
<dbReference type="Gene3D" id="3.90.79.10">
    <property type="entry name" value="Nucleoside Triphosphate Pyrophosphohydrolase"/>
    <property type="match status" value="1"/>
</dbReference>
<dbReference type="Pfam" id="PF14815">
    <property type="entry name" value="NUDIX_4"/>
    <property type="match status" value="1"/>
</dbReference>
<dbReference type="SMART" id="SM00525">
    <property type="entry name" value="FES"/>
    <property type="match status" value="1"/>
</dbReference>